<keyword evidence="2" id="KW-1185">Reference proteome</keyword>
<evidence type="ECO:0000313" key="1">
    <source>
        <dbReference type="EMBL" id="OAP53787.1"/>
    </source>
</evidence>
<protein>
    <submittedName>
        <fullName evidence="1">Uncharacterized protein</fullName>
    </submittedName>
</protein>
<sequence length="133" mass="14750">MVKLQKFAMSWMLKLVGKYRSRRSLWLSGCSAWRSSLDLSSDNVQTLDWLIALFNLQFKDDRFLARTAGVTFRNPSARTGRAGKKGTAITLFTTDNVKQARDLVSALQESKQSIDPRLAEMARYSGGGGGGGR</sequence>
<dbReference type="EMBL" id="LVYI01000022">
    <property type="protein sequence ID" value="OAP53787.1"/>
    <property type="molecule type" value="Genomic_DNA"/>
</dbReference>
<comment type="caution">
    <text evidence="1">The sequence shown here is derived from an EMBL/GenBank/DDBJ whole genome shotgun (WGS) entry which is preliminary data.</text>
</comment>
<dbReference type="GeneID" id="30016173"/>
<organism evidence="1 2">
    <name type="scientific">Fonsecaea erecta</name>
    <dbReference type="NCBI Taxonomy" id="1367422"/>
    <lineage>
        <taxon>Eukaryota</taxon>
        <taxon>Fungi</taxon>
        <taxon>Dikarya</taxon>
        <taxon>Ascomycota</taxon>
        <taxon>Pezizomycotina</taxon>
        <taxon>Eurotiomycetes</taxon>
        <taxon>Chaetothyriomycetidae</taxon>
        <taxon>Chaetothyriales</taxon>
        <taxon>Herpotrichiellaceae</taxon>
        <taxon>Fonsecaea</taxon>
    </lineage>
</organism>
<proteinExistence type="predicted"/>
<reference evidence="1 2" key="1">
    <citation type="submission" date="2016-04" db="EMBL/GenBank/DDBJ databases">
        <title>Draft genome of Fonsecaea erecta CBS 125763.</title>
        <authorList>
            <person name="Weiss V.A."/>
            <person name="Vicente V.A."/>
            <person name="Raittz R.T."/>
            <person name="Moreno L.F."/>
            <person name="De Souza E.M."/>
            <person name="Pedrosa F.O."/>
            <person name="Steffens M.B."/>
            <person name="Faoro H."/>
            <person name="Tadra-Sfeir M.Z."/>
            <person name="Najafzadeh M.J."/>
            <person name="Felipe M.S."/>
            <person name="Teixeira M."/>
            <person name="Sun J."/>
            <person name="Xi L."/>
            <person name="Gomes R."/>
            <person name="De Azevedo C.M."/>
            <person name="Salgado C.G."/>
            <person name="Da Silva M.B."/>
            <person name="Nascimento M.F."/>
            <person name="Queiroz-Telles F."/>
            <person name="Attili D.S."/>
            <person name="Gorbushina A."/>
        </authorList>
    </citation>
    <scope>NUCLEOTIDE SEQUENCE [LARGE SCALE GENOMIC DNA]</scope>
    <source>
        <strain evidence="1 2">CBS 125763</strain>
    </source>
</reference>
<name>A0A178Z267_9EURO</name>
<dbReference type="AlphaFoldDB" id="A0A178Z267"/>
<dbReference type="InterPro" id="IPR027417">
    <property type="entry name" value="P-loop_NTPase"/>
</dbReference>
<evidence type="ECO:0000313" key="2">
    <source>
        <dbReference type="Proteomes" id="UP000078343"/>
    </source>
</evidence>
<accession>A0A178Z267</accession>
<dbReference type="Gene3D" id="3.40.50.300">
    <property type="entry name" value="P-loop containing nucleotide triphosphate hydrolases"/>
    <property type="match status" value="1"/>
</dbReference>
<dbReference type="Proteomes" id="UP000078343">
    <property type="component" value="Unassembled WGS sequence"/>
</dbReference>
<gene>
    <name evidence="1" type="ORF">AYL99_12006</name>
</gene>
<dbReference type="OrthoDB" id="196131at2759"/>
<dbReference type="STRING" id="1367422.A0A178Z267"/>
<dbReference type="RefSeq" id="XP_018687154.1">
    <property type="nucleotide sequence ID" value="XM_018843510.1"/>
</dbReference>